<proteinExistence type="predicted"/>
<organism evidence="1">
    <name type="scientific">marine metagenome</name>
    <dbReference type="NCBI Taxonomy" id="408172"/>
    <lineage>
        <taxon>unclassified sequences</taxon>
        <taxon>metagenomes</taxon>
        <taxon>ecological metagenomes</taxon>
    </lineage>
</organism>
<dbReference type="EMBL" id="UINC01001466">
    <property type="protein sequence ID" value="SUZ81386.1"/>
    <property type="molecule type" value="Genomic_DNA"/>
</dbReference>
<evidence type="ECO:0000313" key="1">
    <source>
        <dbReference type="EMBL" id="SUZ81386.1"/>
    </source>
</evidence>
<dbReference type="Pfam" id="PF11305">
    <property type="entry name" value="DUF3107"/>
    <property type="match status" value="1"/>
</dbReference>
<dbReference type="AlphaFoldDB" id="A0A381QPT1"/>
<reference evidence="1" key="1">
    <citation type="submission" date="2018-05" db="EMBL/GenBank/DDBJ databases">
        <authorList>
            <person name="Lanie J.A."/>
            <person name="Ng W.-L."/>
            <person name="Kazmierczak K.M."/>
            <person name="Andrzejewski T.M."/>
            <person name="Davidsen T.M."/>
            <person name="Wayne K.J."/>
            <person name="Tettelin H."/>
            <person name="Glass J.I."/>
            <person name="Rusch D."/>
            <person name="Podicherti R."/>
            <person name="Tsui H.-C.T."/>
            <person name="Winkler M.E."/>
        </authorList>
    </citation>
    <scope>NUCLEOTIDE SEQUENCE</scope>
</reference>
<gene>
    <name evidence="1" type="ORF">METZ01_LOCUS34240</name>
</gene>
<feature type="non-terminal residue" evidence="1">
    <location>
        <position position="1"/>
    </location>
</feature>
<evidence type="ECO:0008006" key="2">
    <source>
        <dbReference type="Google" id="ProtNLM"/>
    </source>
</evidence>
<sequence>VELADDTDVDALRADVDRVVGGEEGAMLWLTDVRGRQVGVPADRIAYVDVGAAGSDNPVGFG</sequence>
<name>A0A381QPT1_9ZZZZ</name>
<protein>
    <recommendedName>
        <fullName evidence="2">DUF3107 domain-containing protein</fullName>
    </recommendedName>
</protein>
<dbReference type="InterPro" id="IPR021456">
    <property type="entry name" value="DUF3107"/>
</dbReference>
<accession>A0A381QPT1</accession>